<feature type="compositionally biased region" description="Low complexity" evidence="6">
    <location>
        <begin position="322"/>
        <end position="370"/>
    </location>
</feature>
<accession>A0AA94KYW8</accession>
<evidence type="ECO:0000256" key="3">
    <source>
        <dbReference type="ARBA" id="ARBA00022692"/>
    </source>
</evidence>
<protein>
    <submittedName>
        <fullName evidence="9">Uncharacterized membrane protein YckC, RDD family</fullName>
    </submittedName>
</protein>
<evidence type="ECO:0000313" key="10">
    <source>
        <dbReference type="Proteomes" id="UP000198506"/>
    </source>
</evidence>
<proteinExistence type="predicted"/>
<dbReference type="AlphaFoldDB" id="A0AA94KYW8"/>
<dbReference type="InterPro" id="IPR008984">
    <property type="entry name" value="SMAD_FHA_dom_sf"/>
</dbReference>
<feature type="region of interest" description="Disordered" evidence="6">
    <location>
        <begin position="256"/>
        <end position="376"/>
    </location>
</feature>
<dbReference type="InterPro" id="IPR051791">
    <property type="entry name" value="Pra-immunoreactive"/>
</dbReference>
<dbReference type="EMBL" id="FOZN01000001">
    <property type="protein sequence ID" value="SFS03295.1"/>
    <property type="molecule type" value="Genomic_DNA"/>
</dbReference>
<sequence>MIWEIDESREVIEGLDEDGRPDPAYAAALGIRPAPLGRRALASIIEFSVYALLQLPYWLVALPSLLALATGALTPAGFVSHPNLLWMILAAGLSFVLTLAFCITQLALHGRRGVTMGKAFVGIRSVNVVTLAKPTFRRALLRGLLLYLIFLVPLIGPVLFFISPLFDGEKRGRGWLDKAAGTWFVDITHGLNPYHEKRMRVARKTIAAVPEAAKSQLPSLATPSASAPQAYRPGARVSSGVVGAARPVEPGAATQVGLPTHAEQPAPTQTLPGMPAGGARLGGYRPGELSGRARPSAPQPAPSAPRPLADGIVDSVPGRDGSPSAPAAHAAPSAHSAAAPPAQVPAAQVPAAQAPTAERPQPRAPRAASQISDETVIEPDLDDEIDDRTVRRIEVADDEDLEATRARPRAATAAATLAFDNGDRFAITGAALIGRNPSPAAGEVVAHLLPFVDDTRSISKTHLLITADPLAAVDRASTNGSSVVRRGAEHQLTAGEPFALMPGDVVRFGDRTVTVEAGAAS</sequence>
<keyword evidence="3 7" id="KW-0812">Transmembrane</keyword>
<feature type="compositionally biased region" description="Gly residues" evidence="6">
    <location>
        <begin position="275"/>
        <end position="285"/>
    </location>
</feature>
<dbReference type="InterPro" id="IPR010432">
    <property type="entry name" value="RDD"/>
</dbReference>
<evidence type="ECO:0000256" key="5">
    <source>
        <dbReference type="ARBA" id="ARBA00023136"/>
    </source>
</evidence>
<dbReference type="GO" id="GO:0005886">
    <property type="term" value="C:plasma membrane"/>
    <property type="evidence" value="ECO:0007669"/>
    <property type="project" value="UniProtKB-SubCell"/>
</dbReference>
<keyword evidence="5 7" id="KW-0472">Membrane</keyword>
<comment type="subcellular location">
    <subcellularLocation>
        <location evidence="1">Cell membrane</location>
        <topology evidence="1">Multi-pass membrane protein</topology>
    </subcellularLocation>
</comment>
<gene>
    <name evidence="9" type="ORF">SAMN04487783_0733</name>
</gene>
<dbReference type="Gene3D" id="2.60.200.20">
    <property type="match status" value="1"/>
</dbReference>
<name>A0AA94KYW8_9MICO</name>
<evidence type="ECO:0000313" key="9">
    <source>
        <dbReference type="EMBL" id="SFS03295.1"/>
    </source>
</evidence>
<keyword evidence="4 7" id="KW-1133">Transmembrane helix</keyword>
<feature type="transmembrane region" description="Helical" evidence="7">
    <location>
        <begin position="144"/>
        <end position="166"/>
    </location>
</feature>
<evidence type="ECO:0000256" key="7">
    <source>
        <dbReference type="SAM" id="Phobius"/>
    </source>
</evidence>
<organism evidence="9 10">
    <name type="scientific">Agrococcus baldri</name>
    <dbReference type="NCBI Taxonomy" id="153730"/>
    <lineage>
        <taxon>Bacteria</taxon>
        <taxon>Bacillati</taxon>
        <taxon>Actinomycetota</taxon>
        <taxon>Actinomycetes</taxon>
        <taxon>Micrococcales</taxon>
        <taxon>Microbacteriaceae</taxon>
        <taxon>Agrococcus</taxon>
    </lineage>
</organism>
<feature type="domain" description="RDD" evidence="8">
    <location>
        <begin position="34"/>
        <end position="181"/>
    </location>
</feature>
<dbReference type="PANTHER" id="PTHR36115">
    <property type="entry name" value="PROLINE-RICH ANTIGEN HOMOLOG-RELATED"/>
    <property type="match status" value="1"/>
</dbReference>
<evidence type="ECO:0000256" key="6">
    <source>
        <dbReference type="SAM" id="MobiDB-lite"/>
    </source>
</evidence>
<evidence type="ECO:0000259" key="8">
    <source>
        <dbReference type="Pfam" id="PF06271"/>
    </source>
</evidence>
<dbReference type="SUPFAM" id="SSF49879">
    <property type="entry name" value="SMAD/FHA domain"/>
    <property type="match status" value="1"/>
</dbReference>
<keyword evidence="2" id="KW-1003">Cell membrane</keyword>
<feature type="transmembrane region" description="Helical" evidence="7">
    <location>
        <begin position="57"/>
        <end position="78"/>
    </location>
</feature>
<dbReference type="Pfam" id="PF06271">
    <property type="entry name" value="RDD"/>
    <property type="match status" value="1"/>
</dbReference>
<reference evidence="9 10" key="1">
    <citation type="submission" date="2016-10" db="EMBL/GenBank/DDBJ databases">
        <authorList>
            <person name="Varghese N."/>
            <person name="Submissions S."/>
        </authorList>
    </citation>
    <scope>NUCLEOTIDE SEQUENCE [LARGE SCALE GENOMIC DNA]</scope>
    <source>
        <strain evidence="9 10">IAM 15147</strain>
    </source>
</reference>
<comment type="caution">
    <text evidence="9">The sequence shown here is derived from an EMBL/GenBank/DDBJ whole genome shotgun (WGS) entry which is preliminary data.</text>
</comment>
<dbReference type="Proteomes" id="UP000198506">
    <property type="component" value="Unassembled WGS sequence"/>
</dbReference>
<evidence type="ECO:0000256" key="2">
    <source>
        <dbReference type="ARBA" id="ARBA00022475"/>
    </source>
</evidence>
<evidence type="ECO:0000256" key="4">
    <source>
        <dbReference type="ARBA" id="ARBA00022989"/>
    </source>
</evidence>
<feature type="transmembrane region" description="Helical" evidence="7">
    <location>
        <begin position="84"/>
        <end position="108"/>
    </location>
</feature>
<dbReference type="RefSeq" id="WP_092915914.1">
    <property type="nucleotide sequence ID" value="NZ_FOZN01000001.1"/>
</dbReference>
<evidence type="ECO:0000256" key="1">
    <source>
        <dbReference type="ARBA" id="ARBA00004651"/>
    </source>
</evidence>
<keyword evidence="10" id="KW-1185">Reference proteome</keyword>
<dbReference type="PANTHER" id="PTHR36115:SF6">
    <property type="entry name" value="PROLINE-RICH ANTIGEN HOMOLOG"/>
    <property type="match status" value="1"/>
</dbReference>